<name>A0A6P1ZD54_9BACT</name>
<dbReference type="InterPro" id="IPR003779">
    <property type="entry name" value="CMD-like"/>
</dbReference>
<sequence length="244" mass="26687">MRLQHTIILVVAVFLIFSIATRSGAQSMTNETSLDEKQQSIVTIAAFTASGELDRLKPALVEGLDAGLTINEIKEVLVQMYAYAGFPRSLNGIFTFMGVLEERKAQGIEDEVGKEASPLPADMDRDEYGARIRAQLSGLDEVPPPAAWQKFSPVIDSYLKEHLFADIFARDVLDHQARELATIAALANMTGTAGQLKFHFGAAMNSGLTEAQMQDFIVVLDSRVGEKEAAQAKEVLQSVLSERK</sequence>
<feature type="domain" description="Carboxymuconolactone decarboxylase-like" evidence="1">
    <location>
        <begin position="158"/>
        <end position="236"/>
    </location>
</feature>
<protein>
    <submittedName>
        <fullName evidence="2 3">Carboxymuconolactone decarboxylase</fullName>
    </submittedName>
</protein>
<dbReference type="OrthoDB" id="9793083at2"/>
<evidence type="ECO:0000313" key="3">
    <source>
        <dbReference type="EMBL" id="TVM32118.1"/>
    </source>
</evidence>
<dbReference type="Proteomes" id="UP000503251">
    <property type="component" value="Chromosome"/>
</dbReference>
<dbReference type="PANTHER" id="PTHR33570:SF2">
    <property type="entry name" value="CARBOXYMUCONOLACTONE DECARBOXYLASE-LIKE DOMAIN-CONTAINING PROTEIN"/>
    <property type="match status" value="1"/>
</dbReference>
<dbReference type="InterPro" id="IPR052512">
    <property type="entry name" value="4CMD/NDH-1_regulator"/>
</dbReference>
<dbReference type="EMBL" id="QMIF01000012">
    <property type="protein sequence ID" value="TVM32118.1"/>
    <property type="molecule type" value="Genomic_DNA"/>
</dbReference>
<dbReference type="SUPFAM" id="SSF69118">
    <property type="entry name" value="AhpD-like"/>
    <property type="match status" value="1"/>
</dbReference>
<proteinExistence type="predicted"/>
<dbReference type="PANTHER" id="PTHR33570">
    <property type="entry name" value="4-CARBOXYMUCONOLACTONE DECARBOXYLASE FAMILY PROTEIN"/>
    <property type="match status" value="1"/>
</dbReference>
<dbReference type="Gene3D" id="1.20.1290.10">
    <property type="entry name" value="AhpD-like"/>
    <property type="match status" value="1"/>
</dbReference>
<evidence type="ECO:0000313" key="2">
    <source>
        <dbReference type="EMBL" id="QJT07765.1"/>
    </source>
</evidence>
<reference evidence="2 5" key="2">
    <citation type="submission" date="2019-04" db="EMBL/GenBank/DDBJ databases">
        <title>Isolation and culture of sulfate reducing bacteria from the cold seep of the South China Sea.</title>
        <authorList>
            <person name="Sun C."/>
            <person name="Liu R."/>
        </authorList>
    </citation>
    <scope>NUCLEOTIDE SEQUENCE [LARGE SCALE GENOMIC DNA]</scope>
    <source>
        <strain evidence="2 5">CS1</strain>
    </source>
</reference>
<dbReference type="AlphaFoldDB" id="A0A6P1ZD54"/>
<accession>A0A6P1ZD54</accession>
<organism evidence="3 4">
    <name type="scientific">Oceanidesulfovibrio marinus</name>
    <dbReference type="NCBI Taxonomy" id="370038"/>
    <lineage>
        <taxon>Bacteria</taxon>
        <taxon>Pseudomonadati</taxon>
        <taxon>Thermodesulfobacteriota</taxon>
        <taxon>Desulfovibrionia</taxon>
        <taxon>Desulfovibrionales</taxon>
        <taxon>Desulfovibrionaceae</taxon>
        <taxon>Oceanidesulfovibrio</taxon>
    </lineage>
</organism>
<dbReference type="InterPro" id="IPR029032">
    <property type="entry name" value="AhpD-like"/>
</dbReference>
<reference evidence="3 4" key="1">
    <citation type="submission" date="2018-06" db="EMBL/GenBank/DDBJ databases">
        <title>Complete genome of Desulfovibrio marinus P48SEP.</title>
        <authorList>
            <person name="Crispim J.S."/>
            <person name="Vidigal P.M.P."/>
            <person name="Silva L.C.F."/>
            <person name="Araujo L.C."/>
            <person name="Laguardia C.N."/>
            <person name="Dias R.S."/>
            <person name="Sousa M.P."/>
            <person name="Paula S.O."/>
            <person name="Silva C."/>
        </authorList>
    </citation>
    <scope>NUCLEOTIDE SEQUENCE [LARGE SCALE GENOMIC DNA]</scope>
    <source>
        <strain evidence="3 4">P48SEP</strain>
    </source>
</reference>
<evidence type="ECO:0000313" key="4">
    <source>
        <dbReference type="Proteomes" id="UP000434052"/>
    </source>
</evidence>
<evidence type="ECO:0000313" key="5">
    <source>
        <dbReference type="Proteomes" id="UP000503251"/>
    </source>
</evidence>
<evidence type="ECO:0000259" key="1">
    <source>
        <dbReference type="Pfam" id="PF02627"/>
    </source>
</evidence>
<dbReference type="GO" id="GO:0051920">
    <property type="term" value="F:peroxiredoxin activity"/>
    <property type="evidence" value="ECO:0007669"/>
    <property type="project" value="InterPro"/>
</dbReference>
<feature type="domain" description="Carboxymuconolactone decarboxylase-like" evidence="1">
    <location>
        <begin position="28"/>
        <end position="91"/>
    </location>
</feature>
<gene>
    <name evidence="3" type="ORF">DQK91_16445</name>
    <name evidence="2" type="ORF">E8L03_01950</name>
</gene>
<dbReference type="EMBL" id="CP039543">
    <property type="protein sequence ID" value="QJT07765.1"/>
    <property type="molecule type" value="Genomic_DNA"/>
</dbReference>
<dbReference type="Proteomes" id="UP000434052">
    <property type="component" value="Unassembled WGS sequence"/>
</dbReference>
<dbReference type="Pfam" id="PF02627">
    <property type="entry name" value="CMD"/>
    <property type="match status" value="2"/>
</dbReference>
<keyword evidence="5" id="KW-1185">Reference proteome</keyword>